<gene>
    <name evidence="2" type="ORF">METZ01_LOCUS269038</name>
</gene>
<protein>
    <recommendedName>
        <fullName evidence="1">VTC domain-containing protein</fullName>
    </recommendedName>
</protein>
<organism evidence="2">
    <name type="scientific">marine metagenome</name>
    <dbReference type="NCBI Taxonomy" id="408172"/>
    <lineage>
        <taxon>unclassified sequences</taxon>
        <taxon>metagenomes</taxon>
        <taxon>ecological metagenomes</taxon>
    </lineage>
</organism>
<dbReference type="InterPro" id="IPR042267">
    <property type="entry name" value="VTC_sf"/>
</dbReference>
<sequence>VKKNYRYEIKFILDNANLSRIYQWIKERTFAKKTYPNRQVNSLYFDDINYTSVKDNLAGVSDRQKMRLRWYGKEEDTNSPSFEFKLREGRLNWKESFPVARLEKDLLKFDLKDILFECRNELFNKRVILDEYILPTLQTGYEREYYADAEGIRLTIDHNIIFHNPMLHKILNHGCVIKYPLKVMEIKFDPVLKDNVARIVKSLHITPKRHSKYLVGLAKLGFVTYI</sequence>
<proteinExistence type="predicted"/>
<dbReference type="InterPro" id="IPR018966">
    <property type="entry name" value="VTC_domain"/>
</dbReference>
<dbReference type="GO" id="GO:0006799">
    <property type="term" value="P:polyphosphate biosynthetic process"/>
    <property type="evidence" value="ECO:0007669"/>
    <property type="project" value="UniProtKB-ARBA"/>
</dbReference>
<reference evidence="2" key="1">
    <citation type="submission" date="2018-05" db="EMBL/GenBank/DDBJ databases">
        <authorList>
            <person name="Lanie J.A."/>
            <person name="Ng W.-L."/>
            <person name="Kazmierczak K.M."/>
            <person name="Andrzejewski T.M."/>
            <person name="Davidsen T.M."/>
            <person name="Wayne K.J."/>
            <person name="Tettelin H."/>
            <person name="Glass J.I."/>
            <person name="Rusch D."/>
            <person name="Podicherti R."/>
            <person name="Tsui H.-C.T."/>
            <person name="Winkler M.E."/>
        </authorList>
    </citation>
    <scope>NUCLEOTIDE SEQUENCE</scope>
</reference>
<feature type="domain" description="VTC" evidence="1">
    <location>
        <begin position="6"/>
        <end position="220"/>
    </location>
</feature>
<evidence type="ECO:0000313" key="2">
    <source>
        <dbReference type="EMBL" id="SVC16184.1"/>
    </source>
</evidence>
<evidence type="ECO:0000259" key="1">
    <source>
        <dbReference type="Pfam" id="PF09359"/>
    </source>
</evidence>
<dbReference type="AlphaFoldDB" id="A0A382JUL6"/>
<dbReference type="EMBL" id="UINC01076737">
    <property type="protein sequence ID" value="SVC16184.1"/>
    <property type="molecule type" value="Genomic_DNA"/>
</dbReference>
<dbReference type="Pfam" id="PF09359">
    <property type="entry name" value="VTC"/>
    <property type="match status" value="1"/>
</dbReference>
<feature type="non-terminal residue" evidence="2">
    <location>
        <position position="1"/>
    </location>
</feature>
<dbReference type="Gene3D" id="3.20.100.30">
    <property type="entry name" value="VTC, catalytic tunnel domain"/>
    <property type="match status" value="1"/>
</dbReference>
<name>A0A382JUL6_9ZZZZ</name>
<accession>A0A382JUL6</accession>